<sequence length="957" mass="107406">MIYNSKLILNHCMSTSMSTSSALVSMKSSRKSTGAILNRSQYNGGAQPKVTKLEAMVRDYRSQLSYQPINYEQQALRDSRRSQPRICVAVRKRPLNKKERDRRDTEVVTVPSGRSVLVHELKRKVDQTPYLDNHTFRFDCAFDDTADNETVYRCTAQPLVYTLFAGGMATCFAYGQTGSGKTHTMGGDFEGEDSQSAEKGIYALAARDVFAMNQSAKYRSHSLRLFVSFFEIYAGKVYDLLNGKKKLRVLEDGRQQVQVVGLRERPVDGVDSVLKHIRKGTELRTSGSTSINSHSSRSHAVFQIVLRTESGGLSGKLSLVDLAGNERGADTMAADLVTRKEGAEINTSLLALKECIRALGRKGSHLPFRGSTLTQVLRDSFIGEKSRTCMIAMISPGMQSCDNTLNTLRYADRVKELRADTPDVVPVVDASDEDDVEDRDYCALNTADEDVDEDVDEATINIANTSKFVVKRPVVPVITDSPQRLFTIRETESESSDSGLLEMESRVLDAHENLVKDFPDFREVNEQLLASTVDVDYDKDIYAELVEKVINKKINQILKLKGSRQELRSLAAKVMRENSRLKTDLIKYKLLASKCMTHLGYFRNVKQISVEMDNELTQQVDALNATKNCFIRMTDIQMNAISKPKANCLGFRSGSDGYDKSVTNEVRKSAKKQVFQTINKRKVSGKGGHKSRAEEVVNSYDSLDIESDTTCESSDECFMETEDIIESQKSKNLSATNGHKSASNDNQRDCDLEIIADKSYRQNTRKRKNKPIGSVGINIPEEYDSGLYGMGKGDNLDTDCGQSLKKRRQQYVCDYNECRQSYDTCHQLTDHQMSHTSDRYFCDYEGCNRHFALLGGLSVHKKCGKHVLGQPFLCGINECLFETLSKDFLEDHILCNHSSDDRMNDTTTEELYESNDSRGLGSQTYRSLSNESFNYNELIDDTMSGIVDGIAIECLSR</sequence>
<dbReference type="GO" id="GO:0003777">
    <property type="term" value="F:microtubule motor activity"/>
    <property type="evidence" value="ECO:0007669"/>
    <property type="project" value="InterPro"/>
</dbReference>
<name>A0A7R9QS05_9ACAR</name>
<evidence type="ECO:0000256" key="9">
    <source>
        <dbReference type="ARBA" id="ARBA00061030"/>
    </source>
</evidence>
<keyword evidence="2" id="KW-0963">Cytoplasm</keyword>
<dbReference type="InterPro" id="IPR036961">
    <property type="entry name" value="Kinesin_motor_dom_sf"/>
</dbReference>
<dbReference type="CDD" id="cd01367">
    <property type="entry name" value="KISc_KIF2_like"/>
    <property type="match status" value="1"/>
</dbReference>
<feature type="binding site" evidence="11">
    <location>
        <begin position="175"/>
        <end position="182"/>
    </location>
    <ligand>
        <name>ATP</name>
        <dbReference type="ChEBI" id="CHEBI:30616"/>
    </ligand>
</feature>
<dbReference type="GO" id="GO:0007018">
    <property type="term" value="P:microtubule-based movement"/>
    <property type="evidence" value="ECO:0007669"/>
    <property type="project" value="InterPro"/>
</dbReference>
<dbReference type="EMBL" id="CAJPVJ010009888">
    <property type="protein sequence ID" value="CAG2172880.1"/>
    <property type="molecule type" value="Genomic_DNA"/>
</dbReference>
<keyword evidence="5" id="KW-0159">Chromosome partition</keyword>
<dbReference type="PROSITE" id="PS50157">
    <property type="entry name" value="ZINC_FINGER_C2H2_2"/>
    <property type="match status" value="2"/>
</dbReference>
<evidence type="ECO:0000256" key="5">
    <source>
        <dbReference type="ARBA" id="ARBA00022829"/>
    </source>
</evidence>
<evidence type="ECO:0000256" key="11">
    <source>
        <dbReference type="PROSITE-ProRule" id="PRU00283"/>
    </source>
</evidence>
<comment type="subcellular location">
    <subcellularLocation>
        <location evidence="1">Cytoplasm</location>
        <location evidence="1">Cytoskeleton</location>
        <location evidence="1">Spindle pole</location>
    </subcellularLocation>
</comment>
<keyword evidence="16" id="KW-1185">Reference proteome</keyword>
<comment type="similarity">
    <text evidence="9">Belongs to the TRAFAC class myosin-kinesin ATPase superfamily. Kinesin family. KIN-13 subfamily.</text>
</comment>
<dbReference type="InterPro" id="IPR019821">
    <property type="entry name" value="Kinesin_motor_CS"/>
</dbReference>
<dbReference type="GO" id="GO:0008017">
    <property type="term" value="F:microtubule binding"/>
    <property type="evidence" value="ECO:0007669"/>
    <property type="project" value="InterPro"/>
</dbReference>
<dbReference type="SMART" id="SM00129">
    <property type="entry name" value="KISc"/>
    <property type="match status" value="1"/>
</dbReference>
<keyword evidence="6 11" id="KW-0067">ATP-binding</keyword>
<dbReference type="FunFam" id="3.40.850.10:FF:000012">
    <property type="entry name" value="Kinesin-like protein"/>
    <property type="match status" value="1"/>
</dbReference>
<dbReference type="InterPro" id="IPR001752">
    <property type="entry name" value="Kinesin_motor_dom"/>
</dbReference>
<feature type="domain" description="C2H2-type" evidence="14">
    <location>
        <begin position="811"/>
        <end position="840"/>
    </location>
</feature>
<dbReference type="InterPro" id="IPR013087">
    <property type="entry name" value="Znf_C2H2_type"/>
</dbReference>
<organism evidence="15">
    <name type="scientific">Oppiella nova</name>
    <dbReference type="NCBI Taxonomy" id="334625"/>
    <lineage>
        <taxon>Eukaryota</taxon>
        <taxon>Metazoa</taxon>
        <taxon>Ecdysozoa</taxon>
        <taxon>Arthropoda</taxon>
        <taxon>Chelicerata</taxon>
        <taxon>Arachnida</taxon>
        <taxon>Acari</taxon>
        <taxon>Acariformes</taxon>
        <taxon>Sarcoptiformes</taxon>
        <taxon>Oribatida</taxon>
        <taxon>Brachypylina</taxon>
        <taxon>Oppioidea</taxon>
        <taxon>Oppiidae</taxon>
        <taxon>Oppiella</taxon>
    </lineage>
</organism>
<dbReference type="EMBL" id="OC924713">
    <property type="protein sequence ID" value="CAD7655693.1"/>
    <property type="molecule type" value="Genomic_DNA"/>
</dbReference>
<keyword evidence="10" id="KW-0479">Metal-binding</keyword>
<dbReference type="PANTHER" id="PTHR47971">
    <property type="entry name" value="KINESIN-RELATED PROTEIN 6"/>
    <property type="match status" value="1"/>
</dbReference>
<gene>
    <name evidence="15" type="ORF">ONB1V03_LOCUS12336</name>
</gene>
<dbReference type="InterPro" id="IPR027640">
    <property type="entry name" value="Kinesin-like_fam"/>
</dbReference>
<dbReference type="InterPro" id="IPR027417">
    <property type="entry name" value="P-loop_NTPase"/>
</dbReference>
<dbReference type="Pfam" id="PF00225">
    <property type="entry name" value="Kinesin"/>
    <property type="match status" value="1"/>
</dbReference>
<dbReference type="PROSITE" id="PS00028">
    <property type="entry name" value="ZINC_FINGER_C2H2_1"/>
    <property type="match status" value="2"/>
</dbReference>
<dbReference type="OrthoDB" id="3176171at2759"/>
<feature type="domain" description="C2H2-type" evidence="14">
    <location>
        <begin position="840"/>
        <end position="871"/>
    </location>
</feature>
<evidence type="ECO:0000256" key="7">
    <source>
        <dbReference type="ARBA" id="ARBA00023175"/>
    </source>
</evidence>
<dbReference type="PROSITE" id="PS00411">
    <property type="entry name" value="KINESIN_MOTOR_1"/>
    <property type="match status" value="1"/>
</dbReference>
<evidence type="ECO:0000259" key="13">
    <source>
        <dbReference type="PROSITE" id="PS50067"/>
    </source>
</evidence>
<dbReference type="GO" id="GO:0000922">
    <property type="term" value="C:spindle pole"/>
    <property type="evidence" value="ECO:0007669"/>
    <property type="project" value="UniProtKB-SubCell"/>
</dbReference>
<evidence type="ECO:0000256" key="3">
    <source>
        <dbReference type="ARBA" id="ARBA00022701"/>
    </source>
</evidence>
<keyword evidence="10" id="KW-0862">Zinc</keyword>
<evidence type="ECO:0000256" key="4">
    <source>
        <dbReference type="ARBA" id="ARBA00022741"/>
    </source>
</evidence>
<dbReference type="Gene3D" id="3.40.850.10">
    <property type="entry name" value="Kinesin motor domain"/>
    <property type="match status" value="1"/>
</dbReference>
<keyword evidence="3 12" id="KW-0493">Microtubule</keyword>
<evidence type="ECO:0000256" key="2">
    <source>
        <dbReference type="ARBA" id="ARBA00022490"/>
    </source>
</evidence>
<dbReference type="GO" id="GO:0005828">
    <property type="term" value="C:kinetochore microtubule"/>
    <property type="evidence" value="ECO:0007669"/>
    <property type="project" value="UniProtKB-ARBA"/>
</dbReference>
<feature type="domain" description="Kinesin motor" evidence="13">
    <location>
        <begin position="85"/>
        <end position="417"/>
    </location>
</feature>
<evidence type="ECO:0000259" key="14">
    <source>
        <dbReference type="PROSITE" id="PS50157"/>
    </source>
</evidence>
<keyword evidence="7 11" id="KW-0505">Motor protein</keyword>
<dbReference type="SMART" id="SM00355">
    <property type="entry name" value="ZnF_C2H2"/>
    <property type="match status" value="3"/>
</dbReference>
<dbReference type="PANTHER" id="PTHR47971:SF8">
    <property type="entry name" value="KINESIN-LIKE PROTEIN"/>
    <property type="match status" value="1"/>
</dbReference>
<evidence type="ECO:0000313" key="15">
    <source>
        <dbReference type="EMBL" id="CAD7655693.1"/>
    </source>
</evidence>
<dbReference type="GO" id="GO:0007059">
    <property type="term" value="P:chromosome segregation"/>
    <property type="evidence" value="ECO:0007669"/>
    <property type="project" value="UniProtKB-KW"/>
</dbReference>
<dbReference type="SUPFAM" id="SSF52540">
    <property type="entry name" value="P-loop containing nucleoside triphosphate hydrolases"/>
    <property type="match status" value="1"/>
</dbReference>
<keyword evidence="4 11" id="KW-0547">Nucleotide-binding</keyword>
<keyword evidence="10" id="KW-0863">Zinc-finger</keyword>
<evidence type="ECO:0000256" key="10">
    <source>
        <dbReference type="PROSITE-ProRule" id="PRU00042"/>
    </source>
</evidence>
<dbReference type="PRINTS" id="PR00380">
    <property type="entry name" value="KINESINHEAVY"/>
</dbReference>
<evidence type="ECO:0000313" key="16">
    <source>
        <dbReference type="Proteomes" id="UP000728032"/>
    </source>
</evidence>
<keyword evidence="8" id="KW-0206">Cytoskeleton</keyword>
<proteinExistence type="inferred from homology"/>
<evidence type="ECO:0000256" key="12">
    <source>
        <dbReference type="RuleBase" id="RU000394"/>
    </source>
</evidence>
<dbReference type="Gene3D" id="3.30.160.60">
    <property type="entry name" value="Classic Zinc Finger"/>
    <property type="match status" value="1"/>
</dbReference>
<accession>A0A7R9QS05</accession>
<evidence type="ECO:0000256" key="8">
    <source>
        <dbReference type="ARBA" id="ARBA00023212"/>
    </source>
</evidence>
<dbReference type="GO" id="GO:0007019">
    <property type="term" value="P:microtubule depolymerization"/>
    <property type="evidence" value="ECO:0007669"/>
    <property type="project" value="TreeGrafter"/>
</dbReference>
<evidence type="ECO:0000256" key="6">
    <source>
        <dbReference type="ARBA" id="ARBA00022840"/>
    </source>
</evidence>
<dbReference type="AlphaFoldDB" id="A0A7R9QS05"/>
<reference evidence="15" key="1">
    <citation type="submission" date="2020-11" db="EMBL/GenBank/DDBJ databases">
        <authorList>
            <person name="Tran Van P."/>
        </authorList>
    </citation>
    <scope>NUCLEOTIDE SEQUENCE</scope>
</reference>
<dbReference type="Proteomes" id="UP000728032">
    <property type="component" value="Unassembled WGS sequence"/>
</dbReference>
<evidence type="ECO:0000256" key="1">
    <source>
        <dbReference type="ARBA" id="ARBA00004647"/>
    </source>
</evidence>
<protein>
    <recommendedName>
        <fullName evidence="12">Kinesin-like protein</fullName>
    </recommendedName>
</protein>
<dbReference type="GO" id="GO:0005524">
    <property type="term" value="F:ATP binding"/>
    <property type="evidence" value="ECO:0007669"/>
    <property type="project" value="UniProtKB-UniRule"/>
</dbReference>
<dbReference type="GO" id="GO:0008270">
    <property type="term" value="F:zinc ion binding"/>
    <property type="evidence" value="ECO:0007669"/>
    <property type="project" value="UniProtKB-KW"/>
</dbReference>
<dbReference type="PROSITE" id="PS50067">
    <property type="entry name" value="KINESIN_MOTOR_2"/>
    <property type="match status" value="1"/>
</dbReference>